<reference evidence="3" key="1">
    <citation type="submission" date="2018-06" db="EMBL/GenBank/DDBJ databases">
        <authorList>
            <person name="Zhirakovskaya E."/>
        </authorList>
    </citation>
    <scope>NUCLEOTIDE SEQUENCE</scope>
</reference>
<feature type="region of interest" description="Disordered" evidence="1">
    <location>
        <begin position="665"/>
        <end position="733"/>
    </location>
</feature>
<protein>
    <recommendedName>
        <fullName evidence="2">AsmA domain-containing protein</fullName>
    </recommendedName>
</protein>
<name>A0A3B0WJF6_9ZZZZ</name>
<evidence type="ECO:0000256" key="1">
    <source>
        <dbReference type="SAM" id="MobiDB-lite"/>
    </source>
</evidence>
<feature type="compositionally biased region" description="Basic and acidic residues" evidence="1">
    <location>
        <begin position="704"/>
        <end position="724"/>
    </location>
</feature>
<evidence type="ECO:0000259" key="2">
    <source>
        <dbReference type="Pfam" id="PF05170"/>
    </source>
</evidence>
<dbReference type="PANTHER" id="PTHR30441">
    <property type="entry name" value="DUF748 DOMAIN-CONTAINING PROTEIN"/>
    <property type="match status" value="1"/>
</dbReference>
<dbReference type="EMBL" id="UOFA01000008">
    <property type="protein sequence ID" value="VAW43684.1"/>
    <property type="molecule type" value="Genomic_DNA"/>
</dbReference>
<gene>
    <name evidence="3" type="ORF">MNBD_GAMMA02-1423</name>
</gene>
<feature type="domain" description="AsmA" evidence="2">
    <location>
        <begin position="397"/>
        <end position="568"/>
    </location>
</feature>
<dbReference type="GO" id="GO:0090313">
    <property type="term" value="P:regulation of protein targeting to membrane"/>
    <property type="evidence" value="ECO:0007669"/>
    <property type="project" value="TreeGrafter"/>
</dbReference>
<dbReference type="AlphaFoldDB" id="A0A3B0WJF6"/>
<accession>A0A3B0WJF6</accession>
<feature type="domain" description="AsmA" evidence="2">
    <location>
        <begin position="1"/>
        <end position="384"/>
    </location>
</feature>
<evidence type="ECO:0000313" key="3">
    <source>
        <dbReference type="EMBL" id="VAW43684.1"/>
    </source>
</evidence>
<dbReference type="InterPro" id="IPR052894">
    <property type="entry name" value="AsmA-related"/>
</dbReference>
<feature type="compositionally biased region" description="Polar residues" evidence="1">
    <location>
        <begin position="674"/>
        <end position="685"/>
    </location>
</feature>
<dbReference type="PANTHER" id="PTHR30441:SF4">
    <property type="entry name" value="PROTEIN ASMA"/>
    <property type="match status" value="1"/>
</dbReference>
<sequence>MKKLIKWLLGLVAFLAVLVVLAVVLLPMFFDPNEHKPHIQQLAADSIGREVTLNGPIEWSVFPWVAINLNDVTVANEAGFKGDYLAEVKQVAVRVKLLPLLKKQIQVGQVELQQPNINLQVAKSGKSNWQSIIEHMDQGSSDPAANSGSTDLEIRGISISDGSLSYADGGADLRVQMNDLNFDSEAIKAGSPTQMSLSAEIEIAAQNFKGQLQTAWNAKGITSDSGMVLNFNAMKFQGQADTVPLVLSTSGQVKLDLAQDSLAVDDMELSYGSMNLNTTVSGKNISTNMALSGQLNMTEFSLAELLTELGSPLDNQANNDLSGQMQWSLVGDRLQLNNIDMNLDESTIKGQIDIKQLSQLKGQFDLNINQLNLDQYLPNDEAPSTASTDSVAMDMGQMSGQIKMNKLIAAGVNLEDITLKIRTQGKNLTIEPLQAGFYQGLIKTELQLQPDNRTEKLKITHSMQDFQAGNLLTDLMGTDYLTGLGQLNADVKIDEPFAERPFKTANGSVSYRLTDGDIVGIDIFQIMQQSLSLLNKTDAAQSNSDLKTAFGLMEIQADIKQGVLKTNTLKLTSPYFDLKGQVEIDLDQQTIKGTIQPMLINIPEGVLDQNFEKLLNLRIPVSLKGSLLEPEISIDLAKLILATQKDKIDKKKEELKNDLFDKLLGSNKKDKSSEQAADPNNQGPGNAQPELTEKQKKRAKKDKMKRDLLEGLFKSKKDKPKATEEGEDTGGNQ</sequence>
<proteinExistence type="predicted"/>
<dbReference type="GO" id="GO:0005886">
    <property type="term" value="C:plasma membrane"/>
    <property type="evidence" value="ECO:0007669"/>
    <property type="project" value="TreeGrafter"/>
</dbReference>
<dbReference type="Pfam" id="PF05170">
    <property type="entry name" value="AsmA"/>
    <property type="match status" value="2"/>
</dbReference>
<organism evidence="3">
    <name type="scientific">hydrothermal vent metagenome</name>
    <dbReference type="NCBI Taxonomy" id="652676"/>
    <lineage>
        <taxon>unclassified sequences</taxon>
        <taxon>metagenomes</taxon>
        <taxon>ecological metagenomes</taxon>
    </lineage>
</organism>
<dbReference type="InterPro" id="IPR007844">
    <property type="entry name" value="AsmA"/>
</dbReference>